<dbReference type="OrthoDB" id="5590282at2759"/>
<evidence type="ECO:0000256" key="4">
    <source>
        <dbReference type="SAM" id="MobiDB-lite"/>
    </source>
</evidence>
<feature type="domain" description="Cyclin C-terminal" evidence="5">
    <location>
        <begin position="415"/>
        <end position="576"/>
    </location>
</feature>
<evidence type="ECO:0000256" key="1">
    <source>
        <dbReference type="ARBA" id="ARBA00022618"/>
    </source>
</evidence>
<name>K8FEV1_9CHLO</name>
<sequence length="635" mass="72199">MSSRKMRRTTATTTKNNNNNRLKDLTNTNNTKEKEQEDRNKRNASSTPEIPDSRPSRMTASIVVEASSSPRCLAGEKKEATTKKKKNTTFPRAGTRRKRVAKAIQKKEDNRDEDFEIDLMCEEEPLVGKRRRKGTGKASNTTRSRSDKPPLPPVSSKDDDEEGEDDDFDDAKKVKKKTVKKTENAGKRLSTQTTPTASRGATSTLAEYAYWAFSNDGGRRRTEERYTLDPYVKYGELFNPAMRQQVVNWMYKRSLRLSMAPETFHLAVRYCDTFLSKRECEVFLQRNGNGSEPVPAKAIESFYVVDRLEYANPGKDRKVLFYAKEAEGTSAMDGVDFGGVTPIFPLGDETVNPLCNKLKRLGATCLFVAAKIVEVNPPCAATVASCTEVSTFNRSQLLLAERALLRELDFFLYRPNPRAFLDAYIDVAHRKVAKISVEDRLEKESKIYERTYGGKYGENTLAYRNMKFALESHKRKVEEFCELTVDLAVLSQQHLRWQPSVIAASALAIALEDEWYLSWDSADMECMVELTGYAYDDLAECSRWLLSVLRSASVAEEIQRRGEAGSRWYSKLHANEKYRGVIDRVTDEKRPHMQRLESAFGYTNFTSKRGILLTDFKEIENCFEKAVSKGVPKSK</sequence>
<dbReference type="STRING" id="41875.K8FEV1"/>
<evidence type="ECO:0000259" key="5">
    <source>
        <dbReference type="SMART" id="SM01332"/>
    </source>
</evidence>
<keyword evidence="3" id="KW-0131">Cell cycle</keyword>
<dbReference type="KEGG" id="bpg:Bathy09g00690"/>
<dbReference type="PANTHER" id="PTHR10177">
    <property type="entry name" value="CYCLINS"/>
    <property type="match status" value="1"/>
</dbReference>
<dbReference type="SUPFAM" id="SSF47954">
    <property type="entry name" value="Cyclin-like"/>
    <property type="match status" value="3"/>
</dbReference>
<dbReference type="Proteomes" id="UP000198341">
    <property type="component" value="Chromosome 9"/>
</dbReference>
<accession>K8FEV1</accession>
<evidence type="ECO:0000256" key="3">
    <source>
        <dbReference type="ARBA" id="ARBA00023306"/>
    </source>
</evidence>
<protein>
    <recommendedName>
        <fullName evidence="5">Cyclin C-terminal domain-containing protein</fullName>
    </recommendedName>
</protein>
<dbReference type="InterPro" id="IPR004367">
    <property type="entry name" value="Cyclin_C-dom"/>
</dbReference>
<feature type="region of interest" description="Disordered" evidence="4">
    <location>
        <begin position="1"/>
        <end position="106"/>
    </location>
</feature>
<dbReference type="InterPro" id="IPR039361">
    <property type="entry name" value="Cyclin"/>
</dbReference>
<gene>
    <name evidence="6" type="ORF">Bathy09g00690</name>
</gene>
<dbReference type="GO" id="GO:0051301">
    <property type="term" value="P:cell division"/>
    <property type="evidence" value="ECO:0007669"/>
    <property type="project" value="UniProtKB-KW"/>
</dbReference>
<organism evidence="6 7">
    <name type="scientific">Bathycoccus prasinos</name>
    <dbReference type="NCBI Taxonomy" id="41875"/>
    <lineage>
        <taxon>Eukaryota</taxon>
        <taxon>Viridiplantae</taxon>
        <taxon>Chlorophyta</taxon>
        <taxon>Mamiellophyceae</taxon>
        <taxon>Mamiellales</taxon>
        <taxon>Bathycoccaceae</taxon>
        <taxon>Bathycoccus</taxon>
    </lineage>
</organism>
<evidence type="ECO:0000313" key="6">
    <source>
        <dbReference type="EMBL" id="CCO66586.1"/>
    </source>
</evidence>
<dbReference type="AlphaFoldDB" id="K8FEV1"/>
<dbReference type="Gene3D" id="1.10.472.10">
    <property type="entry name" value="Cyclin-like"/>
    <property type="match status" value="3"/>
</dbReference>
<feature type="compositionally biased region" description="Acidic residues" evidence="4">
    <location>
        <begin position="158"/>
        <end position="169"/>
    </location>
</feature>
<keyword evidence="7" id="KW-1185">Reference proteome</keyword>
<dbReference type="Pfam" id="PF02984">
    <property type="entry name" value="Cyclin_C"/>
    <property type="match status" value="1"/>
</dbReference>
<feature type="region of interest" description="Disordered" evidence="4">
    <location>
        <begin position="127"/>
        <end position="199"/>
    </location>
</feature>
<reference evidence="6 7" key="1">
    <citation type="submission" date="2011-10" db="EMBL/GenBank/DDBJ databases">
        <authorList>
            <person name="Genoscope - CEA"/>
        </authorList>
    </citation>
    <scope>NUCLEOTIDE SEQUENCE [LARGE SCALE GENOMIC DNA]</scope>
    <source>
        <strain evidence="6 7">RCC 1105</strain>
    </source>
</reference>
<feature type="compositionally biased region" description="Basic and acidic residues" evidence="4">
    <location>
        <begin position="31"/>
        <end position="41"/>
    </location>
</feature>
<dbReference type="SMART" id="SM01332">
    <property type="entry name" value="Cyclin_C"/>
    <property type="match status" value="1"/>
</dbReference>
<feature type="compositionally biased region" description="Polar residues" evidence="4">
    <location>
        <begin position="189"/>
        <end position="199"/>
    </location>
</feature>
<evidence type="ECO:0000313" key="7">
    <source>
        <dbReference type="Proteomes" id="UP000198341"/>
    </source>
</evidence>
<dbReference type="RefSeq" id="XP_007511026.1">
    <property type="nucleotide sequence ID" value="XM_007510964.1"/>
</dbReference>
<dbReference type="GeneID" id="19013576"/>
<dbReference type="Pfam" id="PF00134">
    <property type="entry name" value="Cyclin_N"/>
    <property type="match status" value="2"/>
</dbReference>
<dbReference type="InterPro" id="IPR006671">
    <property type="entry name" value="Cyclin_N"/>
</dbReference>
<proteinExistence type="predicted"/>
<dbReference type="EMBL" id="FO082270">
    <property type="protein sequence ID" value="CCO66586.1"/>
    <property type="molecule type" value="Genomic_DNA"/>
</dbReference>
<keyword evidence="1" id="KW-0132">Cell division</keyword>
<keyword evidence="2" id="KW-0195">Cyclin</keyword>
<dbReference type="InterPro" id="IPR036915">
    <property type="entry name" value="Cyclin-like_sf"/>
</dbReference>
<evidence type="ECO:0000256" key="2">
    <source>
        <dbReference type="ARBA" id="ARBA00023127"/>
    </source>
</evidence>
<feature type="compositionally biased region" description="Low complexity" evidence="4">
    <location>
        <begin position="9"/>
        <end position="30"/>
    </location>
</feature>